<dbReference type="AlphaFoldDB" id="A0AB34KPH0"/>
<gene>
    <name evidence="3" type="ORF">WHR41_06473</name>
</gene>
<feature type="chain" id="PRO_5044329111" evidence="2">
    <location>
        <begin position="19"/>
        <end position="211"/>
    </location>
</feature>
<dbReference type="RefSeq" id="XP_069228281.1">
    <property type="nucleotide sequence ID" value="XM_069375078.1"/>
</dbReference>
<sequence>MHVNIAAISMALAGPALAGVLTKISSTTTLDIWVTNTPLPTSPTSPTSIPRPTLAPKPTQSCYRPKDIDRHWEAERTLNDTTDHHKSFKLFMETDFGIGEHWKEAIHVQEIRPDIWNLRIGEPDADNNTAATTKPPQQPRWNLKKGMLQTDNSAPIKDILYFRFWADELRRDSRLFWQGKRPKVFSPVLTTNNNKRHYHAEKNAELVGRDG</sequence>
<keyword evidence="4" id="KW-1185">Reference proteome</keyword>
<feature type="compositionally biased region" description="Low complexity" evidence="1">
    <location>
        <begin position="40"/>
        <end position="52"/>
    </location>
</feature>
<keyword evidence="2" id="KW-0732">Signal</keyword>
<dbReference type="EMBL" id="JAAQHG020000021">
    <property type="protein sequence ID" value="KAL1585175.1"/>
    <property type="molecule type" value="Genomic_DNA"/>
</dbReference>
<organism evidence="3 4">
    <name type="scientific">Cladosporium halotolerans</name>
    <dbReference type="NCBI Taxonomy" id="1052096"/>
    <lineage>
        <taxon>Eukaryota</taxon>
        <taxon>Fungi</taxon>
        <taxon>Dikarya</taxon>
        <taxon>Ascomycota</taxon>
        <taxon>Pezizomycotina</taxon>
        <taxon>Dothideomycetes</taxon>
        <taxon>Dothideomycetidae</taxon>
        <taxon>Cladosporiales</taxon>
        <taxon>Cladosporiaceae</taxon>
        <taxon>Cladosporium</taxon>
    </lineage>
</organism>
<comment type="caution">
    <text evidence="3">The sequence shown here is derived from an EMBL/GenBank/DDBJ whole genome shotgun (WGS) entry which is preliminary data.</text>
</comment>
<evidence type="ECO:0000313" key="3">
    <source>
        <dbReference type="EMBL" id="KAL1585175.1"/>
    </source>
</evidence>
<accession>A0AB34KPH0</accession>
<evidence type="ECO:0000313" key="4">
    <source>
        <dbReference type="Proteomes" id="UP000803884"/>
    </source>
</evidence>
<feature type="region of interest" description="Disordered" evidence="1">
    <location>
        <begin position="40"/>
        <end position="62"/>
    </location>
</feature>
<dbReference type="Proteomes" id="UP000803884">
    <property type="component" value="Unassembled WGS sequence"/>
</dbReference>
<proteinExistence type="predicted"/>
<protein>
    <submittedName>
        <fullName evidence="3">Uncharacterized protein</fullName>
    </submittedName>
</protein>
<reference evidence="3 4" key="1">
    <citation type="journal article" date="2020" name="Microbiol. Resour. Announc.">
        <title>Draft Genome Sequence of a Cladosporium Species Isolated from the Mesophotic Ascidian Didemnum maculosum.</title>
        <authorList>
            <person name="Gioti A."/>
            <person name="Siaperas R."/>
            <person name="Nikolaivits E."/>
            <person name="Le Goff G."/>
            <person name="Ouazzani J."/>
            <person name="Kotoulas G."/>
            <person name="Topakas E."/>
        </authorList>
    </citation>
    <scope>NUCLEOTIDE SEQUENCE [LARGE SCALE GENOMIC DNA]</scope>
    <source>
        <strain evidence="3 4">TM138-S3</strain>
    </source>
</reference>
<evidence type="ECO:0000256" key="2">
    <source>
        <dbReference type="SAM" id="SignalP"/>
    </source>
</evidence>
<evidence type="ECO:0000256" key="1">
    <source>
        <dbReference type="SAM" id="MobiDB-lite"/>
    </source>
</evidence>
<name>A0AB34KPH0_9PEZI</name>
<feature type="signal peptide" evidence="2">
    <location>
        <begin position="1"/>
        <end position="18"/>
    </location>
</feature>
<dbReference type="GeneID" id="96007916"/>